<evidence type="ECO:0000313" key="1">
    <source>
        <dbReference type="EMBL" id="KAK5645857.1"/>
    </source>
</evidence>
<accession>A0AAN7ZJ67</accession>
<protein>
    <recommendedName>
        <fullName evidence="3">CCHC-type domain-containing protein</fullName>
    </recommendedName>
</protein>
<sequence>MVTNKVSVKKKNADFAIAGASSSGEKKYEGKKSNSAGCYKCGSKHEKGKCYAYNKFCNHCGQIGHFAVVCRNKRGKVQGNDHFRRTKVHDIEQAEDDLVINDIEIGTVDSSGYYEKEKDWIVTVYIADYVIKLKKESEMKQVKHYVVSYGGNNLNVSGDIVLRCFIGNKSYKIRFIVVKFKGKPLLGLNSCIKLHLIRRIEIENVHTQFKDDKSAVVIDDRFEDNTLNTSASNITCATDEQIQNDNSVVTTRLGRVVRKPLKLNDYSL</sequence>
<gene>
    <name evidence="1" type="ORF">RI129_004321</name>
</gene>
<reference evidence="1 2" key="1">
    <citation type="journal article" date="2024" name="Insects">
        <title>An Improved Chromosome-Level Genome Assembly of the Firefly Pyrocoelia pectoralis.</title>
        <authorList>
            <person name="Fu X."/>
            <person name="Meyer-Rochow V.B."/>
            <person name="Ballantyne L."/>
            <person name="Zhu X."/>
        </authorList>
    </citation>
    <scope>NUCLEOTIDE SEQUENCE [LARGE SCALE GENOMIC DNA]</scope>
    <source>
        <strain evidence="1">XCY_ONT2</strain>
    </source>
</reference>
<keyword evidence="2" id="KW-1185">Reference proteome</keyword>
<dbReference type="Gene3D" id="4.10.60.10">
    <property type="entry name" value="Zinc finger, CCHC-type"/>
    <property type="match status" value="1"/>
</dbReference>
<dbReference type="Proteomes" id="UP001329430">
    <property type="component" value="Chromosome 3"/>
</dbReference>
<name>A0AAN7ZJ67_9COLE</name>
<comment type="caution">
    <text evidence="1">The sequence shown here is derived from an EMBL/GenBank/DDBJ whole genome shotgun (WGS) entry which is preliminary data.</text>
</comment>
<organism evidence="1 2">
    <name type="scientific">Pyrocoelia pectoralis</name>
    <dbReference type="NCBI Taxonomy" id="417401"/>
    <lineage>
        <taxon>Eukaryota</taxon>
        <taxon>Metazoa</taxon>
        <taxon>Ecdysozoa</taxon>
        <taxon>Arthropoda</taxon>
        <taxon>Hexapoda</taxon>
        <taxon>Insecta</taxon>
        <taxon>Pterygota</taxon>
        <taxon>Neoptera</taxon>
        <taxon>Endopterygota</taxon>
        <taxon>Coleoptera</taxon>
        <taxon>Polyphaga</taxon>
        <taxon>Elateriformia</taxon>
        <taxon>Elateroidea</taxon>
        <taxon>Lampyridae</taxon>
        <taxon>Lampyrinae</taxon>
        <taxon>Pyrocoelia</taxon>
    </lineage>
</organism>
<dbReference type="EMBL" id="JAVRBK010000003">
    <property type="protein sequence ID" value="KAK5645857.1"/>
    <property type="molecule type" value="Genomic_DNA"/>
</dbReference>
<evidence type="ECO:0008006" key="3">
    <source>
        <dbReference type="Google" id="ProtNLM"/>
    </source>
</evidence>
<proteinExistence type="predicted"/>
<evidence type="ECO:0000313" key="2">
    <source>
        <dbReference type="Proteomes" id="UP001329430"/>
    </source>
</evidence>
<dbReference type="AlphaFoldDB" id="A0AAN7ZJ67"/>